<dbReference type="InterPro" id="IPR054030">
    <property type="entry name" value="Gp5_Vgr_C"/>
</dbReference>
<evidence type="ECO:0000256" key="1">
    <source>
        <dbReference type="ARBA" id="ARBA00005558"/>
    </source>
</evidence>
<reference evidence="5 6" key="1">
    <citation type="journal article" date="2024" name="Environ. Microbiol.">
        <title>Novel evolutionary insights on the interactions of the Holosporales (Alphaproteobacteria) with eukaryotic hosts from comparative genomics.</title>
        <authorList>
            <person name="Giovannini M."/>
            <person name="Petroni G."/>
            <person name="Castelli M."/>
        </authorList>
    </citation>
    <scope>NUCLEOTIDE SEQUENCE [LARGE SCALE GENOMIC DNA]</scope>
    <source>
        <strain evidence="5 6">US_Bl 15I1</strain>
    </source>
</reference>
<protein>
    <submittedName>
        <fullName evidence="5">Type VI secretion system Vgr family protein</fullName>
    </submittedName>
</protein>
<dbReference type="InterPro" id="IPR006533">
    <property type="entry name" value="T6SS_Vgr_RhsGE"/>
</dbReference>
<dbReference type="InterPro" id="IPR017847">
    <property type="entry name" value="T6SS_RhsGE_Vgr_subset"/>
</dbReference>
<dbReference type="Gene3D" id="3.55.50.10">
    <property type="entry name" value="Baseplate protein-like domains"/>
    <property type="match status" value="1"/>
</dbReference>
<gene>
    <name evidence="5" type="ORF">Bealeia1_00030</name>
</gene>
<dbReference type="NCBIfam" id="TIGR01646">
    <property type="entry name" value="vgr_GE"/>
    <property type="match status" value="1"/>
</dbReference>
<dbReference type="SUPFAM" id="SSF69279">
    <property type="entry name" value="Phage tail proteins"/>
    <property type="match status" value="2"/>
</dbReference>
<sequence>MSKTGKKQAFLTLSTPLGDDALTLVQMQGVERISTLFEYDLDLVSDNRSIEFDSLLSKKGTIKIDLGDGTTQYISGIFGYVEQISTPPNGYKVVTQYKAKLYPKFWLLTFSSNCKIYQNQTALDIIKSILTAKNIKVSDKTQSRGKSQIEFCVQYNESDFNFICRLLEKEGIFYFFEQSQEGETLVLGDSADAHMSCPNVKEAKIAFGDVTQPFLMSVVECRLVQKVVPTSHKIIDYSYQTPSTALNANQSGPDNAYGGEMYHYPGGFQQQTDGDSLVKLRLEAEEMPRESVEGTSTIPFFMAGYSFSLSSHPRTSLNAKYILYEVRHEARLTEETDENGSVIGTKIVYLNRYKGIPATKPIRPPMITPKPRIFGTQTAKVTGKEGEEIFTEDLGRIKVKFHWDTSEAKDDTTSCWIRVAYPWAGQQWGFISTPRVGQEVVVAFIDGNPDFPIVVGSVYNGENKPPYLPDQTTQSGIKSNSSKGGKGSNEFRFDDKKGSEEVYFHAQKDYKKVVEHNETVEIVGGTRDVTLKAQASSEGGEGGGEGGGSYNDKLTLNNGDKTVKIVKGNYEITLDSGNMTITMSAGDMTIKASGNITVDAGQTITLKAGDSINMTATNSISGTANAIDMKAETNISNNAGTNFSVDAGAAIEGQAGANINLTAGGAIEATAGGDVSATAGGAAEITGGGDVTVTAGGACEVTGGGTLALTGATVEIDGAAVLING</sequence>
<dbReference type="NCBIfam" id="TIGR03361">
    <property type="entry name" value="VI_Rhs_Vgr"/>
    <property type="match status" value="1"/>
</dbReference>
<feature type="region of interest" description="Disordered" evidence="2">
    <location>
        <begin position="462"/>
        <end position="493"/>
    </location>
</feature>
<dbReference type="Pfam" id="PF04717">
    <property type="entry name" value="Phage_base_V"/>
    <property type="match status" value="1"/>
</dbReference>
<dbReference type="SUPFAM" id="SSF69349">
    <property type="entry name" value="Phage fibre proteins"/>
    <property type="match status" value="2"/>
</dbReference>
<evidence type="ECO:0000313" key="5">
    <source>
        <dbReference type="EMBL" id="WVX65864.1"/>
    </source>
</evidence>
<dbReference type="EMBL" id="CP133270">
    <property type="protein sequence ID" value="WVX65864.1"/>
    <property type="molecule type" value="Genomic_DNA"/>
</dbReference>
<dbReference type="Pfam" id="PF05954">
    <property type="entry name" value="Phage_GPD"/>
    <property type="match status" value="1"/>
</dbReference>
<feature type="domain" description="Gp5/Type VI secretion system Vgr protein OB-fold" evidence="3">
    <location>
        <begin position="392"/>
        <end position="459"/>
    </location>
</feature>
<dbReference type="Proteomes" id="UP001330434">
    <property type="component" value="Chromosome"/>
</dbReference>
<organism evidence="5 6">
    <name type="scientific">Candidatus Bealeia paramacronuclearis</name>
    <dbReference type="NCBI Taxonomy" id="1921001"/>
    <lineage>
        <taxon>Bacteria</taxon>
        <taxon>Pseudomonadati</taxon>
        <taxon>Pseudomonadota</taxon>
        <taxon>Alphaproteobacteria</taxon>
        <taxon>Holosporales</taxon>
        <taxon>Holosporaceae</taxon>
        <taxon>Candidatus Bealeia</taxon>
    </lineage>
</organism>
<keyword evidence="6" id="KW-1185">Reference proteome</keyword>
<evidence type="ECO:0000259" key="4">
    <source>
        <dbReference type="Pfam" id="PF22178"/>
    </source>
</evidence>
<dbReference type="RefSeq" id="WP_338453564.1">
    <property type="nucleotide sequence ID" value="NZ_CP133270.1"/>
</dbReference>
<dbReference type="Gene3D" id="4.10.220.110">
    <property type="match status" value="1"/>
</dbReference>
<proteinExistence type="inferred from homology"/>
<dbReference type="InterPro" id="IPR037026">
    <property type="entry name" value="Vgr_OB-fold_dom_sf"/>
</dbReference>
<evidence type="ECO:0000313" key="6">
    <source>
        <dbReference type="Proteomes" id="UP001330434"/>
    </source>
</evidence>
<evidence type="ECO:0000256" key="2">
    <source>
        <dbReference type="SAM" id="MobiDB-lite"/>
    </source>
</evidence>
<name>A0ABZ2C4F9_9PROT</name>
<dbReference type="Gene3D" id="2.30.110.50">
    <property type="match status" value="1"/>
</dbReference>
<feature type="domain" description="Gp5/Type VI secretion system Vgr C-terminal trimerisation" evidence="4">
    <location>
        <begin position="475"/>
        <end position="537"/>
    </location>
</feature>
<evidence type="ECO:0000259" key="3">
    <source>
        <dbReference type="Pfam" id="PF04717"/>
    </source>
</evidence>
<comment type="similarity">
    <text evidence="1">Belongs to the VgrG protein family.</text>
</comment>
<accession>A0ABZ2C4F9</accession>
<dbReference type="SUPFAM" id="SSF69255">
    <property type="entry name" value="gp5 N-terminal domain-like"/>
    <property type="match status" value="1"/>
</dbReference>
<dbReference type="Gene3D" id="2.40.50.230">
    <property type="entry name" value="Gp5 N-terminal domain"/>
    <property type="match status" value="1"/>
</dbReference>
<dbReference type="Pfam" id="PF22178">
    <property type="entry name" value="Gp5_trimer_C"/>
    <property type="match status" value="1"/>
</dbReference>
<dbReference type="InterPro" id="IPR006531">
    <property type="entry name" value="Gp5/Vgr_OB"/>
</dbReference>